<dbReference type="AlphaFoldDB" id="A0A2G9QCH8"/>
<evidence type="ECO:0000313" key="2">
    <source>
        <dbReference type="EMBL" id="PIO13286.1"/>
    </source>
</evidence>
<feature type="region of interest" description="Disordered" evidence="1">
    <location>
        <begin position="28"/>
        <end position="51"/>
    </location>
</feature>
<organism evidence="2 3">
    <name type="scientific">Aquarana catesbeiana</name>
    <name type="common">American bullfrog</name>
    <name type="synonym">Rana catesbeiana</name>
    <dbReference type="NCBI Taxonomy" id="8400"/>
    <lineage>
        <taxon>Eukaryota</taxon>
        <taxon>Metazoa</taxon>
        <taxon>Chordata</taxon>
        <taxon>Craniata</taxon>
        <taxon>Vertebrata</taxon>
        <taxon>Euteleostomi</taxon>
        <taxon>Amphibia</taxon>
        <taxon>Batrachia</taxon>
        <taxon>Anura</taxon>
        <taxon>Neobatrachia</taxon>
        <taxon>Ranoidea</taxon>
        <taxon>Ranidae</taxon>
        <taxon>Aquarana</taxon>
    </lineage>
</organism>
<keyword evidence="3" id="KW-1185">Reference proteome</keyword>
<dbReference type="EMBL" id="KZ059846">
    <property type="protein sequence ID" value="PIO13286.1"/>
    <property type="molecule type" value="Genomic_DNA"/>
</dbReference>
<evidence type="ECO:0000256" key="1">
    <source>
        <dbReference type="SAM" id="MobiDB-lite"/>
    </source>
</evidence>
<dbReference type="Proteomes" id="UP000228934">
    <property type="component" value="Unassembled WGS sequence"/>
</dbReference>
<feature type="non-terminal residue" evidence="2">
    <location>
        <position position="235"/>
    </location>
</feature>
<name>A0A2G9QCH8_AQUCT</name>
<reference evidence="3" key="1">
    <citation type="journal article" date="2017" name="Nat. Commun.">
        <title>The North American bullfrog draft genome provides insight into hormonal regulation of long noncoding RNA.</title>
        <authorList>
            <person name="Hammond S.A."/>
            <person name="Warren R.L."/>
            <person name="Vandervalk B.P."/>
            <person name="Kucuk E."/>
            <person name="Khan H."/>
            <person name="Gibb E.A."/>
            <person name="Pandoh P."/>
            <person name="Kirk H."/>
            <person name="Zhao Y."/>
            <person name="Jones M."/>
            <person name="Mungall A.J."/>
            <person name="Coope R."/>
            <person name="Pleasance S."/>
            <person name="Moore R.A."/>
            <person name="Holt R.A."/>
            <person name="Round J.M."/>
            <person name="Ohora S."/>
            <person name="Walle B.V."/>
            <person name="Veldhoen N."/>
            <person name="Helbing C.C."/>
            <person name="Birol I."/>
        </authorList>
    </citation>
    <scope>NUCLEOTIDE SEQUENCE [LARGE SCALE GENOMIC DNA]</scope>
</reference>
<evidence type="ECO:0000313" key="3">
    <source>
        <dbReference type="Proteomes" id="UP000228934"/>
    </source>
</evidence>
<sequence>MNQSLFQYGKSRVPRVCVSWGTRTRIHGNTTSRVPRHTAHKEYHSPKCQGPRSIGKRLAYSPLQKSLSRLGLSHFSPFGRRLTQEETPDGTPNKLFQTKHYSPSQPLPLSENISAAGERPLLALLPGVLSAAGEKTGCLGSLCHAVGDLGRLPSIPGVYRWRLKSHPPSQEIHPLLVESRVQQYSALLPALLLETPHHLLRLTVGEDEHLLSLLPLYLLLGSDCHLLTLSLRNCH</sequence>
<gene>
    <name evidence="2" type="ORF">AB205_0032000</name>
</gene>
<accession>A0A2G9QCH8</accession>
<proteinExistence type="predicted"/>
<protein>
    <submittedName>
        <fullName evidence="2">Uncharacterized protein</fullName>
    </submittedName>
</protein>